<dbReference type="CDD" id="cd08561">
    <property type="entry name" value="GDPD_cytoplasmic_ScUgpQ2_like"/>
    <property type="match status" value="1"/>
</dbReference>
<dbReference type="InterPro" id="IPR030395">
    <property type="entry name" value="GP_PDE_dom"/>
</dbReference>
<protein>
    <submittedName>
        <fullName evidence="2">Glycerophosphodiester phosphodiesterase</fullName>
    </submittedName>
</protein>
<sequence length="264" mass="28718">MSPRTARHPYLDHRGPIPFAHRGGAAGPAGENTLAAFRLAVQAGYRYLETDVHATSDGVLLAFHDRRLQRVTDSRGRISAMSAAEIAKARIGDEPIPTMAELLAEFPRARFNIDVKEPNTVEPLAALLKQADALERVCVSSFSDARLATVRELLGPEVCTSAGPREAWRMWRASRRLKPGEAPDAAALPQLAADCLQLPPALGRIVVVDERLLAAAHAAGVPVHVWTINDDTEMDRLLDLGADGIMTDRLDTLKTVLTKRGNWS</sequence>
<dbReference type="RefSeq" id="WP_344668533.1">
    <property type="nucleotide sequence ID" value="NZ_BAAAQN010000037.1"/>
</dbReference>
<dbReference type="InterPro" id="IPR017946">
    <property type="entry name" value="PLC-like_Pdiesterase_TIM-brl"/>
</dbReference>
<organism evidence="2 3">
    <name type="scientific">Catenulispora yoronensis</name>
    <dbReference type="NCBI Taxonomy" id="450799"/>
    <lineage>
        <taxon>Bacteria</taxon>
        <taxon>Bacillati</taxon>
        <taxon>Actinomycetota</taxon>
        <taxon>Actinomycetes</taxon>
        <taxon>Catenulisporales</taxon>
        <taxon>Catenulisporaceae</taxon>
        <taxon>Catenulispora</taxon>
    </lineage>
</organism>
<keyword evidence="3" id="KW-1185">Reference proteome</keyword>
<reference evidence="3" key="1">
    <citation type="journal article" date="2019" name="Int. J. Syst. Evol. Microbiol.">
        <title>The Global Catalogue of Microorganisms (GCM) 10K type strain sequencing project: providing services to taxonomists for standard genome sequencing and annotation.</title>
        <authorList>
            <consortium name="The Broad Institute Genomics Platform"/>
            <consortium name="The Broad Institute Genome Sequencing Center for Infectious Disease"/>
            <person name="Wu L."/>
            <person name="Ma J."/>
        </authorList>
    </citation>
    <scope>NUCLEOTIDE SEQUENCE [LARGE SCALE GENOMIC DNA]</scope>
    <source>
        <strain evidence="3">JCM 16014</strain>
    </source>
</reference>
<evidence type="ECO:0000259" key="1">
    <source>
        <dbReference type="PROSITE" id="PS51704"/>
    </source>
</evidence>
<dbReference type="PROSITE" id="PS51704">
    <property type="entry name" value="GP_PDE"/>
    <property type="match status" value="1"/>
</dbReference>
<dbReference type="SUPFAM" id="SSF51695">
    <property type="entry name" value="PLC-like phosphodiesterases"/>
    <property type="match status" value="1"/>
</dbReference>
<accession>A0ABP5GK21</accession>
<comment type="caution">
    <text evidence="2">The sequence shown here is derived from an EMBL/GenBank/DDBJ whole genome shotgun (WGS) entry which is preliminary data.</text>
</comment>
<dbReference type="PANTHER" id="PTHR43805">
    <property type="entry name" value="GLYCEROPHOSPHORYL DIESTER PHOSPHODIESTERASE"/>
    <property type="match status" value="1"/>
</dbReference>
<dbReference type="PANTHER" id="PTHR43805:SF1">
    <property type="entry name" value="GP-PDE DOMAIN-CONTAINING PROTEIN"/>
    <property type="match status" value="1"/>
</dbReference>
<feature type="domain" description="GP-PDE" evidence="1">
    <location>
        <begin position="16"/>
        <end position="257"/>
    </location>
</feature>
<proteinExistence type="predicted"/>
<dbReference type="Pfam" id="PF03009">
    <property type="entry name" value="GDPD"/>
    <property type="match status" value="1"/>
</dbReference>
<dbReference type="Proteomes" id="UP001500751">
    <property type="component" value="Unassembled WGS sequence"/>
</dbReference>
<dbReference type="EMBL" id="BAAAQN010000037">
    <property type="protein sequence ID" value="GAA2044250.1"/>
    <property type="molecule type" value="Genomic_DNA"/>
</dbReference>
<name>A0ABP5GK21_9ACTN</name>
<dbReference type="Gene3D" id="3.20.20.190">
    <property type="entry name" value="Phosphatidylinositol (PI) phosphodiesterase"/>
    <property type="match status" value="1"/>
</dbReference>
<evidence type="ECO:0000313" key="3">
    <source>
        <dbReference type="Proteomes" id="UP001500751"/>
    </source>
</evidence>
<gene>
    <name evidence="2" type="ORF">GCM10009839_54730</name>
</gene>
<evidence type="ECO:0000313" key="2">
    <source>
        <dbReference type="EMBL" id="GAA2044250.1"/>
    </source>
</evidence>